<sequence length="396" mass="45209">MFSQKLFFSVMIIFLFLQVGYHYSQYDLIKYILYSLEITLLFIGFNFFLKNKVGKEAYGGLKYLMLISSIFIVNYTLNGLDGIVDSIKIFGAIIIFLATTLIKLKPNILKRDKIKVIIMSGIPLLVVIMDKIIGFQESDKSLSIFVNSNNYIFFAICCCWLMLLCNVSKKIVLVYILISFAITSTLGALLSICIATLFYLRKRVFKLKYFLLSVLLILVGMILFDNSDLYLFQRVRGTMNVVSNLLSNYKFSQLSEVGFGEAMKISGSSDGSDVSFLFRIKIWTEILAHFLNQGIENILFGIGFGQIPNVNSFGLVAHNDYLTWLVEFGLFGFLTIIVGLITCFKKLKNTVYIIPYLTILIYFFSENLFYNFFGIVLFAYCTALSIKKNRNESITN</sequence>
<dbReference type="Proteomes" id="UP000183209">
    <property type="component" value="Unassembled WGS sequence"/>
</dbReference>
<feature type="transmembrane region" description="Helical" evidence="5">
    <location>
        <begin position="31"/>
        <end position="49"/>
    </location>
</feature>
<dbReference type="OrthoDB" id="946254at2"/>
<evidence type="ECO:0000256" key="1">
    <source>
        <dbReference type="ARBA" id="ARBA00004141"/>
    </source>
</evidence>
<accession>A0A1I6QRY1</accession>
<keyword evidence="2 5" id="KW-0812">Transmembrane</keyword>
<evidence type="ECO:0000256" key="3">
    <source>
        <dbReference type="ARBA" id="ARBA00022989"/>
    </source>
</evidence>
<dbReference type="AlphaFoldDB" id="A0A1I6QRY1"/>
<evidence type="ECO:0000313" key="7">
    <source>
        <dbReference type="EMBL" id="SFS55246.1"/>
    </source>
</evidence>
<evidence type="ECO:0000256" key="4">
    <source>
        <dbReference type="ARBA" id="ARBA00023136"/>
    </source>
</evidence>
<feature type="transmembrane region" description="Helical" evidence="5">
    <location>
        <begin position="116"/>
        <end position="136"/>
    </location>
</feature>
<evidence type="ECO:0000313" key="8">
    <source>
        <dbReference type="Proteomes" id="UP000183209"/>
    </source>
</evidence>
<feature type="transmembrane region" description="Helical" evidence="5">
    <location>
        <begin position="172"/>
        <end position="200"/>
    </location>
</feature>
<feature type="transmembrane region" description="Helical" evidence="5">
    <location>
        <begin position="61"/>
        <end position="80"/>
    </location>
</feature>
<evidence type="ECO:0000256" key="2">
    <source>
        <dbReference type="ARBA" id="ARBA00022692"/>
    </source>
</evidence>
<protein>
    <submittedName>
        <fullName evidence="7">O-antigen ligase like membrane protein</fullName>
    </submittedName>
</protein>
<dbReference type="EMBL" id="FPAG01000002">
    <property type="protein sequence ID" value="SFS55246.1"/>
    <property type="molecule type" value="Genomic_DNA"/>
</dbReference>
<evidence type="ECO:0000259" key="6">
    <source>
        <dbReference type="Pfam" id="PF04932"/>
    </source>
</evidence>
<feature type="transmembrane region" description="Helical" evidence="5">
    <location>
        <begin position="148"/>
        <end position="165"/>
    </location>
</feature>
<organism evidence="7 8">
    <name type="scientific">Zhouia amylolytica</name>
    <dbReference type="NCBI Taxonomy" id="376730"/>
    <lineage>
        <taxon>Bacteria</taxon>
        <taxon>Pseudomonadati</taxon>
        <taxon>Bacteroidota</taxon>
        <taxon>Flavobacteriia</taxon>
        <taxon>Flavobacteriales</taxon>
        <taxon>Flavobacteriaceae</taxon>
        <taxon>Zhouia</taxon>
    </lineage>
</organism>
<keyword evidence="4 5" id="KW-0472">Membrane</keyword>
<feature type="transmembrane region" description="Helical" evidence="5">
    <location>
        <begin position="321"/>
        <end position="341"/>
    </location>
</feature>
<dbReference type="Pfam" id="PF04932">
    <property type="entry name" value="Wzy_C"/>
    <property type="match status" value="1"/>
</dbReference>
<feature type="transmembrane region" description="Helical" evidence="5">
    <location>
        <begin position="206"/>
        <end position="224"/>
    </location>
</feature>
<gene>
    <name evidence="7" type="ORF">SAMN04487906_0825</name>
</gene>
<dbReference type="GO" id="GO:0016020">
    <property type="term" value="C:membrane"/>
    <property type="evidence" value="ECO:0007669"/>
    <property type="project" value="UniProtKB-SubCell"/>
</dbReference>
<proteinExistence type="predicted"/>
<name>A0A1I6QRY1_9FLAO</name>
<feature type="transmembrane region" description="Helical" evidence="5">
    <location>
        <begin position="353"/>
        <end position="380"/>
    </location>
</feature>
<reference evidence="7 8" key="1">
    <citation type="submission" date="2016-10" db="EMBL/GenBank/DDBJ databases">
        <authorList>
            <person name="de Groot N.N."/>
        </authorList>
    </citation>
    <scope>NUCLEOTIDE SEQUENCE [LARGE SCALE GENOMIC DNA]</scope>
    <source>
        <strain evidence="7 8">CGMCC 1.6114</strain>
    </source>
</reference>
<evidence type="ECO:0000256" key="5">
    <source>
        <dbReference type="SAM" id="Phobius"/>
    </source>
</evidence>
<keyword evidence="3 5" id="KW-1133">Transmembrane helix</keyword>
<keyword evidence="7" id="KW-0436">Ligase</keyword>
<feature type="transmembrane region" description="Helical" evidence="5">
    <location>
        <begin position="86"/>
        <end position="104"/>
    </location>
</feature>
<dbReference type="RefSeq" id="WP_074977103.1">
    <property type="nucleotide sequence ID" value="NZ_FPAG01000002.1"/>
</dbReference>
<dbReference type="InterPro" id="IPR007016">
    <property type="entry name" value="O-antigen_ligase-rel_domated"/>
</dbReference>
<comment type="subcellular location">
    <subcellularLocation>
        <location evidence="1">Membrane</location>
        <topology evidence="1">Multi-pass membrane protein</topology>
    </subcellularLocation>
</comment>
<feature type="domain" description="O-antigen ligase-related" evidence="6">
    <location>
        <begin position="173"/>
        <end position="336"/>
    </location>
</feature>
<dbReference type="GO" id="GO:0016874">
    <property type="term" value="F:ligase activity"/>
    <property type="evidence" value="ECO:0007669"/>
    <property type="project" value="UniProtKB-KW"/>
</dbReference>
<feature type="transmembrane region" description="Helical" evidence="5">
    <location>
        <begin position="7"/>
        <end position="25"/>
    </location>
</feature>